<gene>
    <name evidence="2" type="ORF">UFOVP1414_49</name>
    <name evidence="1" type="ORF">UFOVP442_28</name>
</gene>
<organism evidence="1">
    <name type="scientific">uncultured Caudovirales phage</name>
    <dbReference type="NCBI Taxonomy" id="2100421"/>
    <lineage>
        <taxon>Viruses</taxon>
        <taxon>Duplodnaviria</taxon>
        <taxon>Heunggongvirae</taxon>
        <taxon>Uroviricota</taxon>
        <taxon>Caudoviricetes</taxon>
        <taxon>Peduoviridae</taxon>
        <taxon>Maltschvirus</taxon>
        <taxon>Maltschvirus maltsch</taxon>
    </lineage>
</organism>
<proteinExistence type="predicted"/>
<dbReference type="EMBL" id="LR796419">
    <property type="protein sequence ID" value="CAB4142539.1"/>
    <property type="molecule type" value="Genomic_DNA"/>
</dbReference>
<accession>A0A6J5MFQ0</accession>
<evidence type="ECO:0000313" key="2">
    <source>
        <dbReference type="EMBL" id="CAB4211919.1"/>
    </source>
</evidence>
<reference evidence="1" key="1">
    <citation type="submission" date="2020-04" db="EMBL/GenBank/DDBJ databases">
        <authorList>
            <person name="Chiriac C."/>
            <person name="Salcher M."/>
            <person name="Ghai R."/>
            <person name="Kavagutti S V."/>
        </authorList>
    </citation>
    <scope>NUCLEOTIDE SEQUENCE</scope>
</reference>
<evidence type="ECO:0000313" key="1">
    <source>
        <dbReference type="EMBL" id="CAB4142539.1"/>
    </source>
</evidence>
<protein>
    <submittedName>
        <fullName evidence="1">Uncharacterized protein</fullName>
    </submittedName>
</protein>
<sequence>MRPLMSKYPGDKFLADSLHAEAKNAGLILRNKASEWDERLFAASPLLEKAYSVGLKPTPYFVEAYHYWGRAKFLQDRNLGLRLKSAKSGCDLQDHIPIYDTVQRRYAGFSNVLEQLKYGDKAPKFRSNLERGFHFPEFNGGAKAWLYVCLAHRITGSGASFEFDHGWRNTIVPEMATATSGWRSDNQRIQKMAAWIHENQHRKMFTSIGNQIPPFNKIQDPSTFRLAGIEYLSIIAPKLVDKVWNWFDERDKLKLGVAGIKVAVDKILGFQRDLGCRQFKFVLTAWVMDMAEYVPYFVEPNSDCYHGKNAQEALSVCFTPLSKIPAQEFFDRGTRLFCDVTNTYPMDVEDATPGCDLIRWLENYVPRKGFEYVVRHKIFNNSTLRYFKGRQPEHA</sequence>
<dbReference type="EMBL" id="LR797380">
    <property type="protein sequence ID" value="CAB4211919.1"/>
    <property type="molecule type" value="Genomic_DNA"/>
</dbReference>
<name>A0A6J5MFQ0_9CAUD</name>